<evidence type="ECO:0000256" key="1">
    <source>
        <dbReference type="ARBA" id="ARBA00004651"/>
    </source>
</evidence>
<feature type="transmembrane region" description="Helical" evidence="8">
    <location>
        <begin position="7"/>
        <end position="25"/>
    </location>
</feature>
<accession>A0A9W3SLC8</accession>
<evidence type="ECO:0000256" key="5">
    <source>
        <dbReference type="ARBA" id="ARBA00022989"/>
    </source>
</evidence>
<name>A0A9W3SLC8_LACJH</name>
<dbReference type="PANTHER" id="PTHR34390:SF1">
    <property type="entry name" value="SUCCINATE TRANSPORTER SUBUNIT YJJB-RELATED"/>
    <property type="match status" value="1"/>
</dbReference>
<dbReference type="InterPro" id="IPR050539">
    <property type="entry name" value="ThrE_Dicarb/AminoAcid_Exp"/>
</dbReference>
<evidence type="ECO:0000256" key="4">
    <source>
        <dbReference type="ARBA" id="ARBA00022692"/>
    </source>
</evidence>
<dbReference type="Pfam" id="PF12821">
    <property type="entry name" value="ThrE_2"/>
    <property type="match status" value="1"/>
</dbReference>
<dbReference type="RefSeq" id="WP_004898002.1">
    <property type="nucleotide sequence ID" value="NZ_JBNPKV010000036.1"/>
</dbReference>
<keyword evidence="5 8" id="KW-1133">Transmembrane helix</keyword>
<feature type="transmembrane region" description="Helical" evidence="8">
    <location>
        <begin position="61"/>
        <end position="77"/>
    </location>
</feature>
<evidence type="ECO:0000256" key="2">
    <source>
        <dbReference type="ARBA" id="ARBA00022475"/>
    </source>
</evidence>
<evidence type="ECO:0000256" key="8">
    <source>
        <dbReference type="SAM" id="Phobius"/>
    </source>
</evidence>
<feature type="transmembrane region" description="Helical" evidence="8">
    <location>
        <begin position="117"/>
        <end position="143"/>
    </location>
</feature>
<keyword evidence="6 8" id="KW-0472">Membrane</keyword>
<dbReference type="PANTHER" id="PTHR34390">
    <property type="entry name" value="UPF0442 PROTEIN YJJB-RELATED"/>
    <property type="match status" value="1"/>
</dbReference>
<evidence type="ECO:0000313" key="10">
    <source>
        <dbReference type="EMBL" id="AOG26239.1"/>
    </source>
</evidence>
<dbReference type="GO" id="GO:0005886">
    <property type="term" value="C:plasma membrane"/>
    <property type="evidence" value="ECO:0007669"/>
    <property type="project" value="UniProtKB-SubCell"/>
</dbReference>
<sequence>MSLWTEVIINLAFAWLASVGFGLTINVPHRALILCGVSGSAGWIVYWSVNQIGVGRLGANFLGALCVGVLGIIFARIKNYPVIIFNIPGIVPLVPGVPAYQAVRAMVEGQLSNAEDLILRVIIVTVGIAMGFMLAQSIGEIFFKMRRKRKNKRNLV</sequence>
<dbReference type="InterPro" id="IPR024528">
    <property type="entry name" value="ThrE_2"/>
</dbReference>
<keyword evidence="3" id="KW-0997">Cell inner membrane</keyword>
<evidence type="ECO:0000256" key="3">
    <source>
        <dbReference type="ARBA" id="ARBA00022519"/>
    </source>
</evidence>
<dbReference type="GO" id="GO:0015744">
    <property type="term" value="P:succinate transport"/>
    <property type="evidence" value="ECO:0007669"/>
    <property type="project" value="TreeGrafter"/>
</dbReference>
<reference evidence="10 11" key="1">
    <citation type="submission" date="2016-07" db="EMBL/GenBank/DDBJ databases">
        <title>Genome sequencing project for further understanding the molecular mechanisms of preventing non-alcoholic fatty liver disease.</title>
        <authorList>
            <person name="Wang H."/>
        </authorList>
    </citation>
    <scope>NUCLEOTIDE SEQUENCE [LARGE SCALE GENOMIC DNA]</scope>
    <source>
        <strain evidence="10 11">BS15</strain>
    </source>
</reference>
<dbReference type="EMBL" id="CP016400">
    <property type="protein sequence ID" value="AOG26239.1"/>
    <property type="molecule type" value="Genomic_DNA"/>
</dbReference>
<dbReference type="Proteomes" id="UP000094691">
    <property type="component" value="Chromosome"/>
</dbReference>
<keyword evidence="4 8" id="KW-0812">Transmembrane</keyword>
<evidence type="ECO:0000259" key="9">
    <source>
        <dbReference type="Pfam" id="PF12821"/>
    </source>
</evidence>
<dbReference type="AlphaFoldDB" id="A0A9W3SLC8"/>
<feature type="domain" description="Threonine/Serine exporter ThrE" evidence="9">
    <location>
        <begin position="11"/>
        <end position="138"/>
    </location>
</feature>
<evidence type="ECO:0000256" key="7">
    <source>
        <dbReference type="ARBA" id="ARBA00034125"/>
    </source>
</evidence>
<keyword evidence="2" id="KW-1003">Cell membrane</keyword>
<gene>
    <name evidence="10" type="ORF">BBP16_05070</name>
</gene>
<comment type="similarity">
    <text evidence="7">Belongs to the ThrE exporter (TC 2.A.79) family.</text>
</comment>
<evidence type="ECO:0000256" key="6">
    <source>
        <dbReference type="ARBA" id="ARBA00023136"/>
    </source>
</evidence>
<comment type="subcellular location">
    <subcellularLocation>
        <location evidence="1">Cell membrane</location>
        <topology evidence="1">Multi-pass membrane protein</topology>
    </subcellularLocation>
</comment>
<evidence type="ECO:0000313" key="11">
    <source>
        <dbReference type="Proteomes" id="UP000094691"/>
    </source>
</evidence>
<protein>
    <recommendedName>
        <fullName evidence="9">Threonine/Serine exporter ThrE domain-containing protein</fullName>
    </recommendedName>
</protein>
<organism evidence="10 11">
    <name type="scientific">Lactobacillus johnsonii</name>
    <dbReference type="NCBI Taxonomy" id="33959"/>
    <lineage>
        <taxon>Bacteria</taxon>
        <taxon>Bacillati</taxon>
        <taxon>Bacillota</taxon>
        <taxon>Bacilli</taxon>
        <taxon>Lactobacillales</taxon>
        <taxon>Lactobacillaceae</taxon>
        <taxon>Lactobacillus</taxon>
    </lineage>
</organism>
<proteinExistence type="inferred from homology"/>